<keyword evidence="7 9" id="KW-0694">RNA-binding</keyword>
<dbReference type="HAMAP" id="MF_01857">
    <property type="entry name" value="23SrRNA_methyltr_I"/>
    <property type="match status" value="1"/>
</dbReference>
<dbReference type="GO" id="GO:0003723">
    <property type="term" value="F:RNA binding"/>
    <property type="evidence" value="ECO:0007669"/>
    <property type="project" value="UniProtKB-KW"/>
</dbReference>
<keyword evidence="3 9" id="KW-0698">rRNA processing</keyword>
<keyword evidence="4 9" id="KW-0489">Methyltransferase</keyword>
<dbReference type="Pfam" id="PF10672">
    <property type="entry name" value="Methyltrans_SAM"/>
    <property type="match status" value="1"/>
</dbReference>
<dbReference type="EC" id="2.1.1.191" evidence="9"/>
<evidence type="ECO:0000256" key="8">
    <source>
        <dbReference type="ARBA" id="ARBA00038091"/>
    </source>
</evidence>
<accession>A0AAP6ZW72</accession>
<dbReference type="CDD" id="cd21153">
    <property type="entry name" value="PUA_RlmI"/>
    <property type="match status" value="1"/>
</dbReference>
<dbReference type="PANTHER" id="PTHR42873">
    <property type="entry name" value="RIBOSOMAL RNA LARGE SUBUNIT METHYLTRANSFERASE"/>
    <property type="match status" value="1"/>
</dbReference>
<dbReference type="Gene3D" id="2.30.130.10">
    <property type="entry name" value="PUA domain"/>
    <property type="match status" value="1"/>
</dbReference>
<name>A0AAP6ZW72_9VIBR</name>
<comment type="catalytic activity">
    <reaction evidence="9">
        <text>cytidine(1962) in 23S rRNA + S-adenosyl-L-methionine = 5-methylcytidine(1962) in 23S rRNA + S-adenosyl-L-homocysteine + H(+)</text>
        <dbReference type="Rhea" id="RHEA:42912"/>
        <dbReference type="Rhea" id="RHEA-COMP:10382"/>
        <dbReference type="Rhea" id="RHEA-COMP:10386"/>
        <dbReference type="ChEBI" id="CHEBI:15378"/>
        <dbReference type="ChEBI" id="CHEBI:57856"/>
        <dbReference type="ChEBI" id="CHEBI:59789"/>
        <dbReference type="ChEBI" id="CHEBI:74483"/>
        <dbReference type="ChEBI" id="CHEBI:82748"/>
        <dbReference type="EC" id="2.1.1.191"/>
    </reaction>
</comment>
<dbReference type="EMBL" id="VTXP01000021">
    <property type="protein sequence ID" value="NOJ25863.1"/>
    <property type="molecule type" value="Genomic_DNA"/>
</dbReference>
<dbReference type="GO" id="GO:0005737">
    <property type="term" value="C:cytoplasm"/>
    <property type="evidence" value="ECO:0007669"/>
    <property type="project" value="UniProtKB-SubCell"/>
</dbReference>
<dbReference type="CDD" id="cd02440">
    <property type="entry name" value="AdoMet_MTases"/>
    <property type="match status" value="1"/>
</dbReference>
<dbReference type="SUPFAM" id="SSF88697">
    <property type="entry name" value="PUA domain-like"/>
    <property type="match status" value="1"/>
</dbReference>
<evidence type="ECO:0000256" key="7">
    <source>
        <dbReference type="ARBA" id="ARBA00022884"/>
    </source>
</evidence>
<dbReference type="InterPro" id="IPR019614">
    <property type="entry name" value="SAM-dep_methyl-trfase"/>
</dbReference>
<dbReference type="InterPro" id="IPR023542">
    <property type="entry name" value="RLMI"/>
</dbReference>
<evidence type="ECO:0000259" key="10">
    <source>
        <dbReference type="SMART" id="SM00359"/>
    </source>
</evidence>
<dbReference type="PANTHER" id="PTHR42873:SF1">
    <property type="entry name" value="S-ADENOSYLMETHIONINE-DEPENDENT METHYLTRANSFERASE DOMAIN-CONTAINING PROTEIN"/>
    <property type="match status" value="1"/>
</dbReference>
<evidence type="ECO:0000256" key="1">
    <source>
        <dbReference type="ARBA" id="ARBA00004496"/>
    </source>
</evidence>
<dbReference type="InterPro" id="IPR029063">
    <property type="entry name" value="SAM-dependent_MTases_sf"/>
</dbReference>
<sequence>MAALLFAFHSHFPENTQPFKTNQLSKHMTPAIYLEKGRDKSLRRRHPWIFSRGIRKMEGEPSLGETVDIFTHDGKWLAKGAYSPHSQIRARVWSFEKTEINEDFFVKRIQNALLLRQDVIERDGLTGYRLIAAESDGLPGITIDKYQDYLVCQLLSAGAEFQKQSLINALLKVFPQCNIYERSDVAVRKKEGLEERTGVLHGDEPPKSVVIEENGVKISVDIVGGHKTGFYLDQRDSRQQAMKYVKGKEVLNCFSYTGGFGLYALKGDAKRVINADVSQPALDTAKLNAELNEFDISKKRAVFLNADVFKLLREYRDQGTKFDVVIMDPPKFAESKAQLNGACRGYKDINMLAMQILKPGGTLLTYSCSGLMDQVLFQKIIADAAVDAGRQVKFVERFEQAADHPTDTAYPEGFYLKGFACKVI</sequence>
<organism evidence="11 12">
    <name type="scientific">Vibrio coralliilyticus</name>
    <dbReference type="NCBI Taxonomy" id="190893"/>
    <lineage>
        <taxon>Bacteria</taxon>
        <taxon>Pseudomonadati</taxon>
        <taxon>Pseudomonadota</taxon>
        <taxon>Gammaproteobacteria</taxon>
        <taxon>Vibrionales</taxon>
        <taxon>Vibrionaceae</taxon>
        <taxon>Vibrio</taxon>
    </lineage>
</organism>
<protein>
    <recommendedName>
        <fullName evidence="9">Ribosomal RNA large subunit methyltransferase I</fullName>
        <ecNumber evidence="9">2.1.1.191</ecNumber>
    </recommendedName>
    <alternativeName>
        <fullName evidence="9">23S rRNA m5C1962 methyltransferase</fullName>
    </alternativeName>
    <alternativeName>
        <fullName evidence="9">rRNA (cytosine-C(5)-)-methyltransferase RlmI</fullName>
    </alternativeName>
</protein>
<evidence type="ECO:0000313" key="12">
    <source>
        <dbReference type="Proteomes" id="UP000576645"/>
    </source>
</evidence>
<keyword evidence="5 9" id="KW-0808">Transferase</keyword>
<comment type="subcellular location">
    <subcellularLocation>
        <location evidence="1 9">Cytoplasm</location>
    </subcellularLocation>
</comment>
<proteinExistence type="inferred from homology"/>
<evidence type="ECO:0000256" key="2">
    <source>
        <dbReference type="ARBA" id="ARBA00022490"/>
    </source>
</evidence>
<keyword evidence="2 9" id="KW-0963">Cytoplasm</keyword>
<evidence type="ECO:0000256" key="4">
    <source>
        <dbReference type="ARBA" id="ARBA00022603"/>
    </source>
</evidence>
<dbReference type="SUPFAM" id="SSF53335">
    <property type="entry name" value="S-adenosyl-L-methionine-dependent methyltransferases"/>
    <property type="match status" value="1"/>
</dbReference>
<dbReference type="InterPro" id="IPR036974">
    <property type="entry name" value="PUA_sf"/>
</dbReference>
<dbReference type="Gene3D" id="3.40.50.150">
    <property type="entry name" value="Vaccinia Virus protein VP39"/>
    <property type="match status" value="1"/>
</dbReference>
<dbReference type="InterPro" id="IPR015947">
    <property type="entry name" value="PUA-like_sf"/>
</dbReference>
<dbReference type="Gene3D" id="3.30.750.80">
    <property type="entry name" value="RNA methyltransferase domain (HRMD) like"/>
    <property type="match status" value="1"/>
</dbReference>
<evidence type="ECO:0000256" key="5">
    <source>
        <dbReference type="ARBA" id="ARBA00022679"/>
    </source>
</evidence>
<evidence type="ECO:0000313" key="11">
    <source>
        <dbReference type="EMBL" id="NOJ25863.1"/>
    </source>
</evidence>
<feature type="domain" description="PUA" evidence="10">
    <location>
        <begin position="30"/>
        <end position="114"/>
    </location>
</feature>
<dbReference type="InterPro" id="IPR002478">
    <property type="entry name" value="PUA"/>
</dbReference>
<evidence type="ECO:0000256" key="9">
    <source>
        <dbReference type="HAMAP-Rule" id="MF_01857"/>
    </source>
</evidence>
<dbReference type="PROSITE" id="PS50890">
    <property type="entry name" value="PUA"/>
    <property type="match status" value="1"/>
</dbReference>
<dbReference type="GO" id="GO:0016434">
    <property type="term" value="F:rRNA (cytosine) methyltransferase activity"/>
    <property type="evidence" value="ECO:0007669"/>
    <property type="project" value="UniProtKB-UniRule"/>
</dbReference>
<dbReference type="InterPro" id="IPR041532">
    <property type="entry name" value="RlmI-like_PUA"/>
</dbReference>
<comment type="caution">
    <text evidence="11">The sequence shown here is derived from an EMBL/GenBank/DDBJ whole genome shotgun (WGS) entry which is preliminary data.</text>
</comment>
<evidence type="ECO:0000256" key="3">
    <source>
        <dbReference type="ARBA" id="ARBA00022552"/>
    </source>
</evidence>
<dbReference type="AlphaFoldDB" id="A0AAP6ZW72"/>
<dbReference type="CDD" id="cd11572">
    <property type="entry name" value="RlmI_M_like"/>
    <property type="match status" value="1"/>
</dbReference>
<comment type="similarity">
    <text evidence="8 9">Belongs to the methyltransferase superfamily. RlmI family.</text>
</comment>
<dbReference type="Proteomes" id="UP000576645">
    <property type="component" value="Unassembled WGS sequence"/>
</dbReference>
<comment type="function">
    <text evidence="9">Specifically methylates the cytosine at position 1962 (m5C1962) of 23S rRNA.</text>
</comment>
<dbReference type="SMART" id="SM00359">
    <property type="entry name" value="PUA"/>
    <property type="match status" value="1"/>
</dbReference>
<evidence type="ECO:0000256" key="6">
    <source>
        <dbReference type="ARBA" id="ARBA00022691"/>
    </source>
</evidence>
<keyword evidence="6 9" id="KW-0949">S-adenosyl-L-methionine</keyword>
<dbReference type="Pfam" id="PF17785">
    <property type="entry name" value="PUA_3"/>
    <property type="match status" value="1"/>
</dbReference>
<reference evidence="11 12" key="1">
    <citation type="submission" date="2019-09" db="EMBL/GenBank/DDBJ databases">
        <title>Draft genome sequencing and comparative genomics of hatchery-associated Vibrios.</title>
        <authorList>
            <person name="Kehlet-Delgado H."/>
            <person name="Mueller R.S."/>
        </authorList>
    </citation>
    <scope>NUCLEOTIDE SEQUENCE [LARGE SCALE GENOMIC DNA]</scope>
    <source>
        <strain evidence="11 12">09-121-3</strain>
    </source>
</reference>
<gene>
    <name evidence="9" type="primary">rlmI</name>
    <name evidence="11" type="ORF">F0238_24375</name>
</gene>